<evidence type="ECO:0000313" key="3">
    <source>
        <dbReference type="Proteomes" id="UP000321456"/>
    </source>
</evidence>
<dbReference type="Pfam" id="PF00425">
    <property type="entry name" value="Chorismate_bind"/>
    <property type="match status" value="1"/>
</dbReference>
<reference evidence="2 3" key="1">
    <citation type="submission" date="2019-08" db="EMBL/GenBank/DDBJ databases">
        <title>Professor.</title>
        <authorList>
            <person name="Park J.S."/>
        </authorList>
    </citation>
    <scope>NUCLEOTIDE SEQUENCE [LARGE SCALE GENOMIC DNA]</scope>
    <source>
        <strain evidence="2 3">176CP5-101</strain>
    </source>
</reference>
<dbReference type="SUPFAM" id="SSF56322">
    <property type="entry name" value="ADC synthase"/>
    <property type="match status" value="1"/>
</dbReference>
<feature type="domain" description="Chorismate-utilising enzyme C-terminal" evidence="1">
    <location>
        <begin position="92"/>
        <end position="335"/>
    </location>
</feature>
<comment type="caution">
    <text evidence="2">The sequence shown here is derived from an EMBL/GenBank/DDBJ whole genome shotgun (WGS) entry which is preliminary data.</text>
</comment>
<keyword evidence="3" id="KW-1185">Reference proteome</keyword>
<evidence type="ECO:0000313" key="2">
    <source>
        <dbReference type="EMBL" id="TXN36308.1"/>
    </source>
</evidence>
<dbReference type="PANTHER" id="PTHR42839">
    <property type="entry name" value="ISOCHORISMATE SYNTHASE ENTC"/>
    <property type="match status" value="1"/>
</dbReference>
<dbReference type="InterPro" id="IPR005801">
    <property type="entry name" value="ADC_synthase"/>
</dbReference>
<proteinExistence type="predicted"/>
<dbReference type="AlphaFoldDB" id="A0A5C8V668"/>
<dbReference type="PANTHER" id="PTHR42839:SF2">
    <property type="entry name" value="ISOCHORISMATE SYNTHASE ENTC"/>
    <property type="match status" value="1"/>
</dbReference>
<dbReference type="EMBL" id="VRUR01000002">
    <property type="protein sequence ID" value="TXN36308.1"/>
    <property type="molecule type" value="Genomic_DNA"/>
</dbReference>
<organism evidence="2 3">
    <name type="scientific">Flagellimonas hymeniacidonis</name>
    <dbReference type="NCBI Taxonomy" id="2603628"/>
    <lineage>
        <taxon>Bacteria</taxon>
        <taxon>Pseudomonadati</taxon>
        <taxon>Bacteroidota</taxon>
        <taxon>Flavobacteriia</taxon>
        <taxon>Flavobacteriales</taxon>
        <taxon>Flavobacteriaceae</taxon>
        <taxon>Flagellimonas</taxon>
    </lineage>
</organism>
<evidence type="ECO:0000259" key="1">
    <source>
        <dbReference type="Pfam" id="PF00425"/>
    </source>
</evidence>
<dbReference type="Proteomes" id="UP000321456">
    <property type="component" value="Unassembled WGS sequence"/>
</dbReference>
<dbReference type="InterPro" id="IPR015890">
    <property type="entry name" value="Chorismate_C"/>
</dbReference>
<accession>A0A5C8V668</accession>
<gene>
    <name evidence="2" type="ORF">FVB32_15145</name>
</gene>
<protein>
    <submittedName>
        <fullName evidence="2">Isochorismate synthase</fullName>
    </submittedName>
</protein>
<name>A0A5C8V668_9FLAO</name>
<sequence length="343" mass="38149">MLLKKIDFCFEKGLPFSIYRKPSEDHVKGIFQSNDQLHTTIDFRERGFVFAPFVLDSNAVLITADEVNTVSFEAESQPTSDKLVPSDLGKDIHLNLVKKGIDKIGKGVLKKVVLSRKVDVKHSRKATDIFRSLLESYPNAFCYLFFHPAVGIWCGATPETLLAIKGKQLKTMSLAATLPFEEGVRPNWGSKEIEEQEMVSSYIEERLSKNLKRLDIGTAKAIKAGGLWHLKSEIKGVLSEDSSVEEIISTLHPTPAICGIPMDAAKDFILANENYSRSFYTGFLGELNLNEGKEAHLFVNLRCMELTEGNASIFVGGGITSASNPENEWTETQNKSKTMLKVL</sequence>
<dbReference type="Gene3D" id="3.60.120.10">
    <property type="entry name" value="Anthranilate synthase"/>
    <property type="match status" value="1"/>
</dbReference>